<dbReference type="EMBL" id="MSYM01000018">
    <property type="protein sequence ID" value="OLP05028.1"/>
    <property type="molecule type" value="Genomic_DNA"/>
</dbReference>
<keyword evidence="2" id="KW-1185">Reference proteome</keyword>
<name>A0A1Q8YAH4_9BURK</name>
<gene>
    <name evidence="1" type="ORF">BLL52_3848</name>
</gene>
<dbReference type="Proteomes" id="UP000185911">
    <property type="component" value="Unassembled WGS sequence"/>
</dbReference>
<proteinExistence type="predicted"/>
<protein>
    <submittedName>
        <fullName evidence="1">Uncharacterized protein</fullName>
    </submittedName>
</protein>
<dbReference type="AlphaFoldDB" id="A0A1Q8YAH4"/>
<dbReference type="RefSeq" id="WP_198930652.1">
    <property type="nucleotide sequence ID" value="NZ_MSYM01000018.1"/>
</dbReference>
<sequence length="46" mass="5019">MSEPDHQLALSHSLTTKTNRLCLGLESGVADILELVTPTTAELLLW</sequence>
<reference evidence="1 2" key="1">
    <citation type="submission" date="2017-01" db="EMBL/GenBank/DDBJ databases">
        <title>Genome sequence of Rhodoferax antarcticus ANT.BR, a psychrophilic purple nonsulfur bacterium from an Antarctic microbial mat.</title>
        <authorList>
            <person name="Baker J."/>
            <person name="Riester C."/>
            <person name="Skinner B."/>
            <person name="Newell A."/>
            <person name="Swingley W."/>
            <person name="Madigan M."/>
            <person name="Jung D."/>
            <person name="Asao M."/>
            <person name="Chen M."/>
            <person name="Loughlin P."/>
            <person name="Pan H."/>
            <person name="Lin S."/>
            <person name="Li N."/>
            <person name="Shaw J."/>
            <person name="Prado M."/>
            <person name="Sherman C."/>
            <person name="Li X."/>
            <person name="Tang J."/>
            <person name="Blankenship R."/>
            <person name="Zhao T."/>
            <person name="Touchman J."/>
            <person name="Sattley M."/>
        </authorList>
    </citation>
    <scope>NUCLEOTIDE SEQUENCE [LARGE SCALE GENOMIC DNA]</scope>
    <source>
        <strain evidence="1 2">ANT.BR</strain>
    </source>
</reference>
<evidence type="ECO:0000313" key="1">
    <source>
        <dbReference type="EMBL" id="OLP05028.1"/>
    </source>
</evidence>
<accession>A0A1Q8YAH4</accession>
<comment type="caution">
    <text evidence="1">The sequence shown here is derived from an EMBL/GenBank/DDBJ whole genome shotgun (WGS) entry which is preliminary data.</text>
</comment>
<evidence type="ECO:0000313" key="2">
    <source>
        <dbReference type="Proteomes" id="UP000185911"/>
    </source>
</evidence>
<organism evidence="1 2">
    <name type="scientific">Rhodoferax antarcticus ANT.BR</name>
    <dbReference type="NCBI Taxonomy" id="1111071"/>
    <lineage>
        <taxon>Bacteria</taxon>
        <taxon>Pseudomonadati</taxon>
        <taxon>Pseudomonadota</taxon>
        <taxon>Betaproteobacteria</taxon>
        <taxon>Burkholderiales</taxon>
        <taxon>Comamonadaceae</taxon>
        <taxon>Rhodoferax</taxon>
    </lineage>
</organism>